<feature type="transmembrane region" description="Helical" evidence="8">
    <location>
        <begin position="302"/>
        <end position="326"/>
    </location>
</feature>
<dbReference type="Pfam" id="PF00654">
    <property type="entry name" value="Voltage_CLC"/>
    <property type="match status" value="1"/>
</dbReference>
<reference evidence="10" key="1">
    <citation type="thesis" date="2015" institute="Rutgers" country="The State University of New Jersey, 14 College Farm Rd., New Brunswick, NJ, USA">
        <title>Ammonia toxicity in bacteria and its implications for treatment of and resource recovery from highly nitrogenous organic wastes.</title>
        <authorList>
            <person name="Luther A.K."/>
        </authorList>
    </citation>
    <scope>NUCLEOTIDE SEQUENCE</scope>
    <source>
        <strain evidence="10">RT-10B</strain>
    </source>
</reference>
<dbReference type="InterPro" id="IPR006037">
    <property type="entry name" value="RCK_C"/>
</dbReference>
<dbReference type="InterPro" id="IPR001807">
    <property type="entry name" value="ClC"/>
</dbReference>
<feature type="transmembrane region" description="Helical" evidence="8">
    <location>
        <begin position="238"/>
        <end position="257"/>
    </location>
</feature>
<keyword evidence="11" id="KW-1185">Reference proteome</keyword>
<dbReference type="PANTHER" id="PTHR45711">
    <property type="entry name" value="CHLORIDE CHANNEL PROTEIN"/>
    <property type="match status" value="1"/>
</dbReference>
<dbReference type="Gene3D" id="3.30.70.1450">
    <property type="entry name" value="Regulator of K+ conductance, C-terminal domain"/>
    <property type="match status" value="1"/>
</dbReference>
<dbReference type="GO" id="GO:0008324">
    <property type="term" value="F:monoatomic cation transmembrane transporter activity"/>
    <property type="evidence" value="ECO:0007669"/>
    <property type="project" value="InterPro"/>
</dbReference>
<dbReference type="EMBL" id="JYGE01000007">
    <property type="protein sequence ID" value="PSJ30913.1"/>
    <property type="molecule type" value="Genomic_DNA"/>
</dbReference>
<feature type="transmembrane region" description="Helical" evidence="8">
    <location>
        <begin position="278"/>
        <end position="296"/>
    </location>
</feature>
<feature type="transmembrane region" description="Helical" evidence="8">
    <location>
        <begin position="118"/>
        <end position="136"/>
    </location>
</feature>
<dbReference type="SUPFAM" id="SSF81340">
    <property type="entry name" value="Clc chloride channel"/>
    <property type="match status" value="1"/>
</dbReference>
<dbReference type="Pfam" id="PF02080">
    <property type="entry name" value="TrkA_C"/>
    <property type="match status" value="1"/>
</dbReference>
<dbReference type="Proteomes" id="UP000241434">
    <property type="component" value="Unassembled WGS sequence"/>
</dbReference>
<keyword evidence="6 8" id="KW-0472">Membrane</keyword>
<evidence type="ECO:0000256" key="8">
    <source>
        <dbReference type="SAM" id="Phobius"/>
    </source>
</evidence>
<evidence type="ECO:0000256" key="1">
    <source>
        <dbReference type="ARBA" id="ARBA00004141"/>
    </source>
</evidence>
<name>A0A2P7PYX0_9FIRM</name>
<evidence type="ECO:0000313" key="10">
    <source>
        <dbReference type="EMBL" id="PSJ30913.1"/>
    </source>
</evidence>
<evidence type="ECO:0000256" key="2">
    <source>
        <dbReference type="ARBA" id="ARBA00022448"/>
    </source>
</evidence>
<evidence type="ECO:0000256" key="7">
    <source>
        <dbReference type="ARBA" id="ARBA00023214"/>
    </source>
</evidence>
<evidence type="ECO:0000256" key="4">
    <source>
        <dbReference type="ARBA" id="ARBA00022989"/>
    </source>
</evidence>
<dbReference type="PRINTS" id="PR00762">
    <property type="entry name" value="CLCHANNEL"/>
</dbReference>
<dbReference type="InterPro" id="IPR014743">
    <property type="entry name" value="Cl-channel_core"/>
</dbReference>
<evidence type="ECO:0000259" key="9">
    <source>
        <dbReference type="PROSITE" id="PS51202"/>
    </source>
</evidence>
<keyword evidence="7" id="KW-0868">Chloride</keyword>
<feature type="transmembrane region" description="Helical" evidence="8">
    <location>
        <begin position="27"/>
        <end position="48"/>
    </location>
</feature>
<feature type="transmembrane region" description="Helical" evidence="8">
    <location>
        <begin position="197"/>
        <end position="218"/>
    </location>
</feature>
<evidence type="ECO:0000256" key="5">
    <source>
        <dbReference type="ARBA" id="ARBA00023065"/>
    </source>
</evidence>
<proteinExistence type="predicted"/>
<organism evidence="10 11">
    <name type="scientific">Peptostreptococcus russellii</name>
    <dbReference type="NCBI Taxonomy" id="215200"/>
    <lineage>
        <taxon>Bacteria</taxon>
        <taxon>Bacillati</taxon>
        <taxon>Bacillota</taxon>
        <taxon>Clostridia</taxon>
        <taxon>Peptostreptococcales</taxon>
        <taxon>Peptostreptococcaceae</taxon>
        <taxon>Peptostreptococcus</taxon>
    </lineage>
</organism>
<dbReference type="PROSITE" id="PS51202">
    <property type="entry name" value="RCK_C"/>
    <property type="match status" value="1"/>
</dbReference>
<dbReference type="CDD" id="cd01031">
    <property type="entry name" value="EriC"/>
    <property type="match status" value="1"/>
</dbReference>
<keyword evidence="4 8" id="KW-1133">Transmembrane helix</keyword>
<comment type="subcellular location">
    <subcellularLocation>
        <location evidence="1">Membrane</location>
        <topology evidence="1">Multi-pass membrane protein</topology>
    </subcellularLocation>
</comment>
<keyword evidence="5" id="KW-0406">Ion transport</keyword>
<dbReference type="SUPFAM" id="SSF116726">
    <property type="entry name" value="TrkA C-terminal domain-like"/>
    <property type="match status" value="1"/>
</dbReference>
<feature type="transmembrane region" description="Helical" evidence="8">
    <location>
        <begin position="165"/>
        <end position="190"/>
    </location>
</feature>
<gene>
    <name evidence="10" type="ORF">UF10_08640</name>
</gene>
<dbReference type="PANTHER" id="PTHR45711:SF6">
    <property type="entry name" value="CHLORIDE CHANNEL PROTEIN"/>
    <property type="match status" value="1"/>
</dbReference>
<keyword evidence="2" id="KW-0813">Transport</keyword>
<feature type="transmembrane region" description="Helical" evidence="8">
    <location>
        <begin position="68"/>
        <end position="88"/>
    </location>
</feature>
<keyword evidence="3 8" id="KW-0812">Transmembrane</keyword>
<accession>A0A2P7PYX0</accession>
<feature type="transmembrane region" description="Helical" evidence="8">
    <location>
        <begin position="408"/>
        <end position="428"/>
    </location>
</feature>
<dbReference type="AlphaFoldDB" id="A0A2P7PYX0"/>
<dbReference type="InterPro" id="IPR036721">
    <property type="entry name" value="RCK_C_sf"/>
</dbReference>
<feature type="transmembrane region" description="Helical" evidence="8">
    <location>
        <begin position="368"/>
        <end position="396"/>
    </location>
</feature>
<feature type="domain" description="RCK C-terminal" evidence="9">
    <location>
        <begin position="439"/>
        <end position="522"/>
    </location>
</feature>
<dbReference type="GO" id="GO:0005247">
    <property type="term" value="F:voltage-gated chloride channel activity"/>
    <property type="evidence" value="ECO:0007669"/>
    <property type="project" value="TreeGrafter"/>
</dbReference>
<sequence>MFSWLKNSKDENVTNILKDNHGLKYKMIIHSLIIGLVSGAVIVLYRILGQYLLGHFVSIYDYAHGKPLIIMAVFAVLILMSMFVAFCVKQEPNISGSGIPQVKGIMTRRIQVNWFKVLIYKFFGGIMCLAAGLSVGREGPSVQMGAAIGEGISKKSNKMDYEHKYLITSGASAGLAAAFNAPLAGVMFALEEIHKNFSPIVLMSAMISALSADILSKFVLGINPALRFNMLSKMPIKYYWSLILLGVLVGLSSYIFNKGLLYTKHKYRDLKIKTEFKIMIPFICSGIIGMVFPVLIGGGHSLIMSLGTVHMSILMMFVALIIKYLFTFISFGSGVPGGIFFPLLALGALIGGICGTICIKYLGIPANFLVNFAILAMAGHFAAIVKAPITGIILIFEMTGSFEQLLPLSVVVFIAMLVSDMLGVRPVYDDLLDDILEKEHIEYEGGENKKTLVELSVHIGSEVEGKKISEINWPQNCLLVALYRGEKEIIPRGNTKMLEGDLLLVMVNQTESADMLDYLTDLTTSSIE</sequence>
<dbReference type="RefSeq" id="WP_207654589.1">
    <property type="nucleotide sequence ID" value="NZ_JYGE01000007.1"/>
</dbReference>
<comment type="caution">
    <text evidence="10">The sequence shown here is derived from an EMBL/GenBank/DDBJ whole genome shotgun (WGS) entry which is preliminary data.</text>
</comment>
<dbReference type="GO" id="GO:0006813">
    <property type="term" value="P:potassium ion transport"/>
    <property type="evidence" value="ECO:0007669"/>
    <property type="project" value="InterPro"/>
</dbReference>
<protein>
    <submittedName>
        <fullName evidence="10">Chloride channel protein</fullName>
    </submittedName>
</protein>
<dbReference type="Gene3D" id="1.10.3080.10">
    <property type="entry name" value="Clc chloride channel"/>
    <property type="match status" value="1"/>
</dbReference>
<evidence type="ECO:0000256" key="6">
    <source>
        <dbReference type="ARBA" id="ARBA00023136"/>
    </source>
</evidence>
<evidence type="ECO:0000256" key="3">
    <source>
        <dbReference type="ARBA" id="ARBA00022692"/>
    </source>
</evidence>
<feature type="transmembrane region" description="Helical" evidence="8">
    <location>
        <begin position="338"/>
        <end position="362"/>
    </location>
</feature>
<dbReference type="GO" id="GO:0005886">
    <property type="term" value="C:plasma membrane"/>
    <property type="evidence" value="ECO:0007669"/>
    <property type="project" value="TreeGrafter"/>
</dbReference>
<evidence type="ECO:0000313" key="11">
    <source>
        <dbReference type="Proteomes" id="UP000241434"/>
    </source>
</evidence>